<evidence type="ECO:0000256" key="2">
    <source>
        <dbReference type="SAM" id="SignalP"/>
    </source>
</evidence>
<feature type="region of interest" description="Disordered" evidence="1">
    <location>
        <begin position="115"/>
        <end position="149"/>
    </location>
</feature>
<dbReference type="PANTHER" id="PTHR38593">
    <property type="entry name" value="BLR2558 PROTEIN"/>
    <property type="match status" value="1"/>
</dbReference>
<reference evidence="4 5" key="1">
    <citation type="journal article" date="2020" name="Microorganisms">
        <title>Osmotic Adaptation and Compatible Solute Biosynthesis of Phototrophic Bacteria as Revealed from Genome Analyses.</title>
        <authorList>
            <person name="Imhoff J.F."/>
            <person name="Rahn T."/>
            <person name="Kunzel S."/>
            <person name="Keller A."/>
            <person name="Neulinger S.C."/>
        </authorList>
    </citation>
    <scope>NUCLEOTIDE SEQUENCE [LARGE SCALE GENOMIC DNA]</scope>
    <source>
        <strain evidence="4 5">DSM 15382</strain>
    </source>
</reference>
<gene>
    <name evidence="4" type="ORF">CKO45_15625</name>
</gene>
<proteinExistence type="predicted"/>
<organism evidence="4 5">
    <name type="scientific">Paracraurococcus ruber</name>
    <dbReference type="NCBI Taxonomy" id="77675"/>
    <lineage>
        <taxon>Bacteria</taxon>
        <taxon>Pseudomonadati</taxon>
        <taxon>Pseudomonadota</taxon>
        <taxon>Alphaproteobacteria</taxon>
        <taxon>Acetobacterales</taxon>
        <taxon>Roseomonadaceae</taxon>
        <taxon>Paracraurococcus</taxon>
    </lineage>
</organism>
<dbReference type="EMBL" id="NRSG01000116">
    <property type="protein sequence ID" value="MBK1659662.1"/>
    <property type="molecule type" value="Genomic_DNA"/>
</dbReference>
<feature type="region of interest" description="Disordered" evidence="1">
    <location>
        <begin position="30"/>
        <end position="53"/>
    </location>
</feature>
<dbReference type="Proteomes" id="UP000697995">
    <property type="component" value="Unassembled WGS sequence"/>
</dbReference>
<feature type="domain" description="DUF4142" evidence="3">
    <location>
        <begin position="148"/>
        <end position="223"/>
    </location>
</feature>
<dbReference type="Gene3D" id="1.20.1260.10">
    <property type="match status" value="1"/>
</dbReference>
<evidence type="ECO:0000313" key="4">
    <source>
        <dbReference type="EMBL" id="MBK1659662.1"/>
    </source>
</evidence>
<dbReference type="PROSITE" id="PS51318">
    <property type="entry name" value="TAT"/>
    <property type="match status" value="1"/>
</dbReference>
<comment type="caution">
    <text evidence="4">The sequence shown here is derived from an EMBL/GenBank/DDBJ whole genome shotgun (WGS) entry which is preliminary data.</text>
</comment>
<dbReference type="InterPro" id="IPR012347">
    <property type="entry name" value="Ferritin-like"/>
</dbReference>
<dbReference type="PANTHER" id="PTHR38593:SF1">
    <property type="entry name" value="BLR2558 PROTEIN"/>
    <property type="match status" value="1"/>
</dbReference>
<dbReference type="Pfam" id="PF13628">
    <property type="entry name" value="DUF4142"/>
    <property type="match status" value="2"/>
</dbReference>
<evidence type="ECO:0000256" key="1">
    <source>
        <dbReference type="SAM" id="MobiDB-lite"/>
    </source>
</evidence>
<protein>
    <recommendedName>
        <fullName evidence="3">DUF4142 domain-containing protein</fullName>
    </recommendedName>
</protein>
<accession>A0ABS1D060</accession>
<dbReference type="InterPro" id="IPR025419">
    <property type="entry name" value="DUF4142"/>
</dbReference>
<evidence type="ECO:0000313" key="5">
    <source>
        <dbReference type="Proteomes" id="UP000697995"/>
    </source>
</evidence>
<name>A0ABS1D060_9PROT</name>
<keyword evidence="2" id="KW-0732">Signal</keyword>
<keyword evidence="5" id="KW-1185">Reference proteome</keyword>
<dbReference type="InterPro" id="IPR006311">
    <property type="entry name" value="TAT_signal"/>
</dbReference>
<feature type="domain" description="DUF4142" evidence="3">
    <location>
        <begin position="59"/>
        <end position="112"/>
    </location>
</feature>
<evidence type="ECO:0000259" key="3">
    <source>
        <dbReference type="Pfam" id="PF13628"/>
    </source>
</evidence>
<feature type="signal peptide" evidence="2">
    <location>
        <begin position="1"/>
        <end position="24"/>
    </location>
</feature>
<feature type="chain" id="PRO_5046817004" description="DUF4142 domain-containing protein" evidence="2">
    <location>
        <begin position="25"/>
        <end position="229"/>
    </location>
</feature>
<sequence length="229" mass="24487">MHPMNRRLALLAGTAVLAAAPALAQTQQQRAQAAQGQAGGPAATTAPASTGARAEVVTAEEFIRLSTMSDRFEIASSRIAGEKSQNAQVKEFAQQMIRDHEKTSQDRQKVAQVIPGSGAGAGTPLPNGREAQGSRGSAPITNTQSGPQAEGLDQQHAAMLQQLQQASGPALDRLYIQMQVQSHRQAVDLVRNYGQQGDNPQLKQFANQILPDLEKHLEMAQRIQQSLPS</sequence>